<comment type="similarity">
    <text evidence="1">Belongs to the transferase hexapeptide repeat family.</text>
</comment>
<proteinExistence type="inferred from homology"/>
<dbReference type="PANTHER" id="PTHR23416">
    <property type="entry name" value="SIALIC ACID SYNTHASE-RELATED"/>
    <property type="match status" value="1"/>
</dbReference>
<gene>
    <name evidence="3" type="ORF">FNW17_10680</name>
</gene>
<reference evidence="3 4" key="1">
    <citation type="submission" date="2019-07" db="EMBL/GenBank/DDBJ databases">
        <title>Novel species of Flavobacterium.</title>
        <authorList>
            <person name="Liu Q."/>
            <person name="Xin Y.-H."/>
        </authorList>
    </citation>
    <scope>NUCLEOTIDE SEQUENCE [LARGE SCALE GENOMIC DNA]</scope>
    <source>
        <strain evidence="3 4">LB3P56</strain>
    </source>
</reference>
<dbReference type="SUPFAM" id="SSF51161">
    <property type="entry name" value="Trimeric LpxA-like enzymes"/>
    <property type="match status" value="1"/>
</dbReference>
<protein>
    <submittedName>
        <fullName evidence="3">Acyltransferase</fullName>
    </submittedName>
</protein>
<dbReference type="OrthoDB" id="9801697at2"/>
<dbReference type="AlphaFoldDB" id="A0A553CJ97"/>
<evidence type="ECO:0000256" key="1">
    <source>
        <dbReference type="ARBA" id="ARBA00007274"/>
    </source>
</evidence>
<dbReference type="CDD" id="cd04647">
    <property type="entry name" value="LbH_MAT_like"/>
    <property type="match status" value="1"/>
</dbReference>
<dbReference type="Proteomes" id="UP000318585">
    <property type="component" value="Unassembled WGS sequence"/>
</dbReference>
<dbReference type="Gene3D" id="2.160.10.10">
    <property type="entry name" value="Hexapeptide repeat proteins"/>
    <property type="match status" value="1"/>
</dbReference>
<dbReference type="InterPro" id="IPR011004">
    <property type="entry name" value="Trimer_LpxA-like_sf"/>
</dbReference>
<evidence type="ECO:0000256" key="2">
    <source>
        <dbReference type="ARBA" id="ARBA00022679"/>
    </source>
</evidence>
<evidence type="ECO:0000313" key="3">
    <source>
        <dbReference type="EMBL" id="TRX20574.1"/>
    </source>
</evidence>
<accession>A0A553CJ97</accession>
<comment type="caution">
    <text evidence="3">The sequence shown here is derived from an EMBL/GenBank/DDBJ whole genome shotgun (WGS) entry which is preliminary data.</text>
</comment>
<dbReference type="InterPro" id="IPR001451">
    <property type="entry name" value="Hexapep"/>
</dbReference>
<dbReference type="GO" id="GO:0008374">
    <property type="term" value="F:O-acyltransferase activity"/>
    <property type="evidence" value="ECO:0007669"/>
    <property type="project" value="TreeGrafter"/>
</dbReference>
<keyword evidence="2 3" id="KW-0808">Transferase</keyword>
<dbReference type="InterPro" id="IPR051159">
    <property type="entry name" value="Hexapeptide_acetyltransf"/>
</dbReference>
<organism evidence="3 4">
    <name type="scientific">Flavobacterium franklandianum</name>
    <dbReference type="NCBI Taxonomy" id="2594430"/>
    <lineage>
        <taxon>Bacteria</taxon>
        <taxon>Pseudomonadati</taxon>
        <taxon>Bacteroidota</taxon>
        <taxon>Flavobacteriia</taxon>
        <taxon>Flavobacteriales</taxon>
        <taxon>Flavobacteriaceae</taxon>
        <taxon>Flavobacterium</taxon>
    </lineage>
</organism>
<dbReference type="EMBL" id="VJZR01000009">
    <property type="protein sequence ID" value="TRX20574.1"/>
    <property type="molecule type" value="Genomic_DNA"/>
</dbReference>
<name>A0A553CJ97_9FLAO</name>
<keyword evidence="4" id="KW-1185">Reference proteome</keyword>
<dbReference type="PANTHER" id="PTHR23416:SF23">
    <property type="entry name" value="ACETYLTRANSFERASE C18B11.09C-RELATED"/>
    <property type="match status" value="1"/>
</dbReference>
<keyword evidence="3" id="KW-0012">Acyltransferase</keyword>
<dbReference type="GO" id="GO:0005829">
    <property type="term" value="C:cytosol"/>
    <property type="evidence" value="ECO:0007669"/>
    <property type="project" value="TreeGrafter"/>
</dbReference>
<evidence type="ECO:0000313" key="4">
    <source>
        <dbReference type="Proteomes" id="UP000318585"/>
    </source>
</evidence>
<sequence>MIIKRLKRAKLIFSRHKIAWRWIFLNSIVTPMYSKHLRAFILRKMGSKIAKGVSIYRNCYIWDGSKIEIETGSTIGFKVHLDDRRGIKIGKNVTIASEVMIWTLHHDYNDIHFKAIGAPVIVEDYVWICSRAIILPGVTIGEGAVIASGSVVTKDVAAWTVVGGVPAKKISERERKQYDYTPNEYWIPFV</sequence>
<dbReference type="Pfam" id="PF00132">
    <property type="entry name" value="Hexapep"/>
    <property type="match status" value="1"/>
</dbReference>